<keyword evidence="2" id="KW-0697">Rotamase</keyword>
<evidence type="ECO:0000313" key="4">
    <source>
        <dbReference type="EMBL" id="CAA2956437.1"/>
    </source>
</evidence>
<evidence type="ECO:0000256" key="1">
    <source>
        <dbReference type="ARBA" id="ARBA00013194"/>
    </source>
</evidence>
<keyword evidence="3 4" id="KW-0413">Isomerase</keyword>
<dbReference type="Gramene" id="OE9A055394T1">
    <property type="protein sequence ID" value="OE9A055394C1"/>
    <property type="gene ID" value="OE9A055394"/>
</dbReference>
<name>A0A8S0PR61_OLEEU</name>
<comment type="caution">
    <text evidence="4">The sequence shown here is derived from an EMBL/GenBank/DDBJ whole genome shotgun (WGS) entry which is preliminary data.</text>
</comment>
<proteinExistence type="predicted"/>
<sequence>MMLPFNAFGTKAMAREEFDNHSGSSQVFWRLNESELTPSNANVLDGQYAVFGFGFFGRPKGWRCYRVSAGSVWPK</sequence>
<dbReference type="InterPro" id="IPR044665">
    <property type="entry name" value="E_coli_cyclophilin_A-like"/>
</dbReference>
<dbReference type="Proteomes" id="UP000594638">
    <property type="component" value="Unassembled WGS sequence"/>
</dbReference>
<gene>
    <name evidence="4" type="ORF">OLEA9_A055394</name>
</gene>
<dbReference type="GO" id="GO:0003755">
    <property type="term" value="F:peptidyl-prolyl cis-trans isomerase activity"/>
    <property type="evidence" value="ECO:0007669"/>
    <property type="project" value="UniProtKB-KW"/>
</dbReference>
<reference evidence="4 5" key="1">
    <citation type="submission" date="2019-12" db="EMBL/GenBank/DDBJ databases">
        <authorList>
            <person name="Alioto T."/>
            <person name="Alioto T."/>
            <person name="Gomez Garrido J."/>
        </authorList>
    </citation>
    <scope>NUCLEOTIDE SEQUENCE [LARGE SCALE GENOMIC DNA]</scope>
</reference>
<evidence type="ECO:0000313" key="5">
    <source>
        <dbReference type="Proteomes" id="UP000594638"/>
    </source>
</evidence>
<dbReference type="AlphaFoldDB" id="A0A8S0PR61"/>
<evidence type="ECO:0000256" key="2">
    <source>
        <dbReference type="ARBA" id="ARBA00023110"/>
    </source>
</evidence>
<dbReference type="Gene3D" id="2.40.100.10">
    <property type="entry name" value="Cyclophilin-like"/>
    <property type="match status" value="1"/>
</dbReference>
<dbReference type="PANTHER" id="PTHR43246">
    <property type="entry name" value="PEPTIDYL-PROLYL CIS-TRANS ISOMERASE CYP38, CHLOROPLASTIC"/>
    <property type="match status" value="1"/>
</dbReference>
<dbReference type="EC" id="5.2.1.8" evidence="1"/>
<accession>A0A8S0PR61</accession>
<protein>
    <recommendedName>
        <fullName evidence="1">peptidylprolyl isomerase</fullName>
        <ecNumber evidence="1">5.2.1.8</ecNumber>
    </recommendedName>
</protein>
<organism evidence="4 5">
    <name type="scientific">Olea europaea subsp. europaea</name>
    <dbReference type="NCBI Taxonomy" id="158383"/>
    <lineage>
        <taxon>Eukaryota</taxon>
        <taxon>Viridiplantae</taxon>
        <taxon>Streptophyta</taxon>
        <taxon>Embryophyta</taxon>
        <taxon>Tracheophyta</taxon>
        <taxon>Spermatophyta</taxon>
        <taxon>Magnoliopsida</taxon>
        <taxon>eudicotyledons</taxon>
        <taxon>Gunneridae</taxon>
        <taxon>Pentapetalae</taxon>
        <taxon>asterids</taxon>
        <taxon>lamiids</taxon>
        <taxon>Lamiales</taxon>
        <taxon>Oleaceae</taxon>
        <taxon>Oleeae</taxon>
        <taxon>Olea</taxon>
    </lineage>
</organism>
<evidence type="ECO:0000256" key="3">
    <source>
        <dbReference type="ARBA" id="ARBA00023235"/>
    </source>
</evidence>
<dbReference type="OrthoDB" id="1735926at2759"/>
<dbReference type="InterPro" id="IPR029000">
    <property type="entry name" value="Cyclophilin-like_dom_sf"/>
</dbReference>
<dbReference type="SUPFAM" id="SSF50891">
    <property type="entry name" value="Cyclophilin-like"/>
    <property type="match status" value="1"/>
</dbReference>
<keyword evidence="5" id="KW-1185">Reference proteome</keyword>
<dbReference type="EMBL" id="CACTIH010000187">
    <property type="protein sequence ID" value="CAA2956437.1"/>
    <property type="molecule type" value="Genomic_DNA"/>
</dbReference>